<feature type="coiled-coil region" evidence="1">
    <location>
        <begin position="227"/>
        <end position="254"/>
    </location>
</feature>
<dbReference type="EMBL" id="JAVFKD010000001">
    <property type="protein sequence ID" value="KAK5998540.1"/>
    <property type="molecule type" value="Genomic_DNA"/>
</dbReference>
<keyword evidence="1" id="KW-0175">Coiled coil</keyword>
<organism evidence="4 5">
    <name type="scientific">Cladobotryum mycophilum</name>
    <dbReference type="NCBI Taxonomy" id="491253"/>
    <lineage>
        <taxon>Eukaryota</taxon>
        <taxon>Fungi</taxon>
        <taxon>Dikarya</taxon>
        <taxon>Ascomycota</taxon>
        <taxon>Pezizomycotina</taxon>
        <taxon>Sordariomycetes</taxon>
        <taxon>Hypocreomycetidae</taxon>
        <taxon>Hypocreales</taxon>
        <taxon>Hypocreaceae</taxon>
        <taxon>Cladobotryum</taxon>
    </lineage>
</organism>
<proteinExistence type="predicted"/>
<dbReference type="InterPro" id="IPR056125">
    <property type="entry name" value="DUF7708"/>
</dbReference>
<sequence>MEQERTRYLLQWYAASSEDEECFQPAREAFLEASSIFKTELTKDPKKKAFDFQHTGLSDVEKVVKDAQERYEGQRKDGKVRDRLQRFSQVIQYYGNIVDVFVQHHPEYVSLAWGTMKFVFVTFLNHEATVSALAKGLCQVASVLPRAELSLVLYPTERMKRAVAQLYAYILRFLIRAHDWYDEHWAKHLWHSISRPVELRFTGLIGDIESLSTAVDNLAMHGSRAEMREMHQKIAQGNNELAALQMEVRETKELIISLKSFMSGAFVNTNDLISDIQATTIVHTLPSASQLDVNLACYYNLIMRNKRLKQGLAPSNYPMLTPALRAWSHCSGSSLLLLLAPQTVRAQLRDLTVSLVHLIRHAGVPTFWALDSNIDDDSTPKLDSMEVVLRCLAKQAIQHHLIKQTEATASMLHARFSRARNVQDLVELLAICLRDVPVVYIIVDLDSQIMRAVKDRSGSMPSAMLRLFDLLNAHGSQSRIKVFTTSNMDSGDCLPNPSTRPEQIQVIRGLERSRPRPKGFGRPRLRGKRR</sequence>
<evidence type="ECO:0000259" key="3">
    <source>
        <dbReference type="Pfam" id="PF24809"/>
    </source>
</evidence>
<keyword evidence="5" id="KW-1185">Reference proteome</keyword>
<feature type="domain" description="DUF7708" evidence="3">
    <location>
        <begin position="84"/>
        <end position="227"/>
    </location>
</feature>
<evidence type="ECO:0000313" key="4">
    <source>
        <dbReference type="EMBL" id="KAK5998540.1"/>
    </source>
</evidence>
<accession>A0ABR0T3F4</accession>
<feature type="compositionally biased region" description="Basic residues" evidence="2">
    <location>
        <begin position="515"/>
        <end position="530"/>
    </location>
</feature>
<evidence type="ECO:0000256" key="1">
    <source>
        <dbReference type="SAM" id="Coils"/>
    </source>
</evidence>
<comment type="caution">
    <text evidence="4">The sequence shown here is derived from an EMBL/GenBank/DDBJ whole genome shotgun (WGS) entry which is preliminary data.</text>
</comment>
<protein>
    <recommendedName>
        <fullName evidence="3">DUF7708 domain-containing protein</fullName>
    </recommendedName>
</protein>
<gene>
    <name evidence="4" type="ORF">PT974_00920</name>
</gene>
<reference evidence="4 5" key="1">
    <citation type="submission" date="2024-01" db="EMBL/GenBank/DDBJ databases">
        <title>Complete genome of Cladobotryum mycophilum ATHUM6906.</title>
        <authorList>
            <person name="Christinaki A.C."/>
            <person name="Myridakis A.I."/>
            <person name="Kouvelis V.N."/>
        </authorList>
    </citation>
    <scope>NUCLEOTIDE SEQUENCE [LARGE SCALE GENOMIC DNA]</scope>
    <source>
        <strain evidence="4 5">ATHUM6906</strain>
    </source>
</reference>
<evidence type="ECO:0000313" key="5">
    <source>
        <dbReference type="Proteomes" id="UP001338125"/>
    </source>
</evidence>
<dbReference type="Proteomes" id="UP001338125">
    <property type="component" value="Unassembled WGS sequence"/>
</dbReference>
<dbReference type="Pfam" id="PF24809">
    <property type="entry name" value="DUF7708"/>
    <property type="match status" value="1"/>
</dbReference>
<evidence type="ECO:0000256" key="2">
    <source>
        <dbReference type="SAM" id="MobiDB-lite"/>
    </source>
</evidence>
<feature type="region of interest" description="Disordered" evidence="2">
    <location>
        <begin position="509"/>
        <end position="530"/>
    </location>
</feature>
<name>A0ABR0T3F4_9HYPO</name>